<sequence length="261" mass="29162">MTSGVDMCGRTVVVLVGRNIPVTLIDIEKALLYFIHVMDHIAVKEYVPMWSLLAPMDRDLQLPPRGKRLGNKESTPPVLSSWFLGGGGWIGLGLFLTSGPFKKNLKAFYFVHPTFRSKVSTWFFTTFSVSGLKDKVRYLDTLQQLFTCMRPEQVDIPPFVLDYDAQRPYGGYQRHHARAASQRRKAADILFLSNKHNGPVSEEEEDFSRFQPAGHQHATGTPSLSPPNSLLCSSGAGFQEMFSGCRLFSSNNNVAPRSTVC</sequence>
<dbReference type="AlphaFoldDB" id="A0A4Z2GDF9"/>
<evidence type="ECO:0000256" key="1">
    <source>
        <dbReference type="SAM" id="MobiDB-lite"/>
    </source>
</evidence>
<accession>A0A4Z2GDF9</accession>
<protein>
    <submittedName>
        <fullName evidence="4">Ganglioside-induced differentiation-associated protein 2</fullName>
    </submittedName>
</protein>
<evidence type="ECO:0000313" key="5">
    <source>
        <dbReference type="Proteomes" id="UP000314294"/>
    </source>
</evidence>
<dbReference type="PANTHER" id="PTHR48411:SF1">
    <property type="entry name" value="OS01G0948300 PROTEIN"/>
    <property type="match status" value="1"/>
</dbReference>
<keyword evidence="2" id="KW-1133">Transmembrane helix</keyword>
<dbReference type="InterPro" id="IPR036865">
    <property type="entry name" value="CRAL-TRIO_dom_sf"/>
</dbReference>
<dbReference type="InterPro" id="IPR001251">
    <property type="entry name" value="CRAL-TRIO_dom"/>
</dbReference>
<evidence type="ECO:0000256" key="2">
    <source>
        <dbReference type="SAM" id="Phobius"/>
    </source>
</evidence>
<evidence type="ECO:0000259" key="3">
    <source>
        <dbReference type="Pfam" id="PF13716"/>
    </source>
</evidence>
<evidence type="ECO:0000313" key="4">
    <source>
        <dbReference type="EMBL" id="TNN51300.1"/>
    </source>
</evidence>
<dbReference type="Pfam" id="PF13716">
    <property type="entry name" value="CRAL_TRIO_2"/>
    <property type="match status" value="1"/>
</dbReference>
<dbReference type="OrthoDB" id="365077at2759"/>
<gene>
    <name evidence="4" type="primary">gdap2_3</name>
    <name evidence="4" type="ORF">EYF80_038464</name>
</gene>
<comment type="caution">
    <text evidence="4">The sequence shown here is derived from an EMBL/GenBank/DDBJ whole genome shotgun (WGS) entry which is preliminary data.</text>
</comment>
<keyword evidence="2" id="KW-0812">Transmembrane</keyword>
<feature type="region of interest" description="Disordered" evidence="1">
    <location>
        <begin position="198"/>
        <end position="226"/>
    </location>
</feature>
<organism evidence="4 5">
    <name type="scientific">Liparis tanakae</name>
    <name type="common">Tanaka's snailfish</name>
    <dbReference type="NCBI Taxonomy" id="230148"/>
    <lineage>
        <taxon>Eukaryota</taxon>
        <taxon>Metazoa</taxon>
        <taxon>Chordata</taxon>
        <taxon>Craniata</taxon>
        <taxon>Vertebrata</taxon>
        <taxon>Euteleostomi</taxon>
        <taxon>Actinopterygii</taxon>
        <taxon>Neopterygii</taxon>
        <taxon>Teleostei</taxon>
        <taxon>Neoteleostei</taxon>
        <taxon>Acanthomorphata</taxon>
        <taxon>Eupercaria</taxon>
        <taxon>Perciformes</taxon>
        <taxon>Cottioidei</taxon>
        <taxon>Cottales</taxon>
        <taxon>Liparidae</taxon>
        <taxon>Liparis</taxon>
    </lineage>
</organism>
<reference evidence="4 5" key="1">
    <citation type="submission" date="2019-03" db="EMBL/GenBank/DDBJ databases">
        <title>First draft genome of Liparis tanakae, snailfish: a comprehensive survey of snailfish specific genes.</title>
        <authorList>
            <person name="Kim W."/>
            <person name="Song I."/>
            <person name="Jeong J.-H."/>
            <person name="Kim D."/>
            <person name="Kim S."/>
            <person name="Ryu S."/>
            <person name="Song J.Y."/>
            <person name="Lee S.K."/>
        </authorList>
    </citation>
    <scope>NUCLEOTIDE SEQUENCE [LARGE SCALE GENOMIC DNA]</scope>
    <source>
        <tissue evidence="4">Muscle</tissue>
    </source>
</reference>
<feature type="domain" description="CRAL-TRIO" evidence="3">
    <location>
        <begin position="101"/>
        <end position="165"/>
    </location>
</feature>
<proteinExistence type="predicted"/>
<keyword evidence="2" id="KW-0472">Membrane</keyword>
<name>A0A4Z2GDF9_9TELE</name>
<dbReference type="Proteomes" id="UP000314294">
    <property type="component" value="Unassembled WGS sequence"/>
</dbReference>
<keyword evidence="5" id="KW-1185">Reference proteome</keyword>
<dbReference type="EMBL" id="SRLO01000586">
    <property type="protein sequence ID" value="TNN51300.1"/>
    <property type="molecule type" value="Genomic_DNA"/>
</dbReference>
<dbReference type="Gene3D" id="3.40.525.10">
    <property type="entry name" value="CRAL-TRIO lipid binding domain"/>
    <property type="match status" value="2"/>
</dbReference>
<feature type="transmembrane region" description="Helical" evidence="2">
    <location>
        <begin position="79"/>
        <end position="97"/>
    </location>
</feature>
<dbReference type="PANTHER" id="PTHR48411">
    <property type="entry name" value="OS01G0948300 PROTEIN"/>
    <property type="match status" value="1"/>
</dbReference>